<dbReference type="PROSITE" id="PS50987">
    <property type="entry name" value="HTH_ARSR_2"/>
    <property type="match status" value="1"/>
</dbReference>
<evidence type="ECO:0000313" key="5">
    <source>
        <dbReference type="EMBL" id="ODA90214.1"/>
    </source>
</evidence>
<keyword evidence="2" id="KW-0238">DNA-binding</keyword>
<dbReference type="Gene3D" id="1.10.10.10">
    <property type="entry name" value="Winged helix-like DNA-binding domain superfamily/Winged helix DNA-binding domain"/>
    <property type="match status" value="1"/>
</dbReference>
<dbReference type="GO" id="GO:0003700">
    <property type="term" value="F:DNA-binding transcription factor activity"/>
    <property type="evidence" value="ECO:0007669"/>
    <property type="project" value="InterPro"/>
</dbReference>
<feature type="domain" description="HTH arsR-type" evidence="4">
    <location>
        <begin position="1"/>
        <end position="98"/>
    </location>
</feature>
<keyword evidence="3" id="KW-0804">Transcription</keyword>
<dbReference type="PANTHER" id="PTHR43132:SF2">
    <property type="entry name" value="ARSENICAL RESISTANCE OPERON REPRESSOR ARSR-RELATED"/>
    <property type="match status" value="1"/>
</dbReference>
<dbReference type="InterPro" id="IPR051011">
    <property type="entry name" value="Metal_resp_trans_reg"/>
</dbReference>
<dbReference type="EMBL" id="LNZG01000017">
    <property type="protein sequence ID" value="ODA90214.1"/>
    <property type="molecule type" value="Genomic_DNA"/>
</dbReference>
<sequence>MSTQTLDAAMLIFRALVELSRARIVAALIERKGAATVGDLQETVEMPQSTVSRHLRVLLDAGIVSVTRNGEQRVYQLDVHREALAAVETLVLAVRSCQRPDEQ</sequence>
<gene>
    <name evidence="5" type="ORF">ATY41_11025</name>
</gene>
<evidence type="ECO:0000256" key="1">
    <source>
        <dbReference type="ARBA" id="ARBA00023015"/>
    </source>
</evidence>
<dbReference type="Proteomes" id="UP000094426">
    <property type="component" value="Unassembled WGS sequence"/>
</dbReference>
<dbReference type="GO" id="GO:0003677">
    <property type="term" value="F:DNA binding"/>
    <property type="evidence" value="ECO:0007669"/>
    <property type="project" value="UniProtKB-KW"/>
</dbReference>
<dbReference type="CDD" id="cd00090">
    <property type="entry name" value="HTH_ARSR"/>
    <property type="match status" value="1"/>
</dbReference>
<proteinExistence type="predicted"/>
<protein>
    <recommendedName>
        <fullName evidence="4">HTH arsR-type domain-containing protein</fullName>
    </recommendedName>
</protein>
<evidence type="ECO:0000259" key="4">
    <source>
        <dbReference type="PROSITE" id="PS50987"/>
    </source>
</evidence>
<accession>A0A1E2SKL0</accession>
<name>A0A1E2SKL0_LEIXY</name>
<organism evidence="5 6">
    <name type="scientific">Leifsonia xyli subsp. xyli</name>
    <dbReference type="NCBI Taxonomy" id="59736"/>
    <lineage>
        <taxon>Bacteria</taxon>
        <taxon>Bacillati</taxon>
        <taxon>Actinomycetota</taxon>
        <taxon>Actinomycetes</taxon>
        <taxon>Micrococcales</taxon>
        <taxon>Microbacteriaceae</taxon>
        <taxon>Leifsonia</taxon>
    </lineage>
</organism>
<dbReference type="InterPro" id="IPR036390">
    <property type="entry name" value="WH_DNA-bd_sf"/>
</dbReference>
<dbReference type="AlphaFoldDB" id="A0A1E2SKL0"/>
<dbReference type="PRINTS" id="PR00778">
    <property type="entry name" value="HTHARSR"/>
</dbReference>
<dbReference type="OrthoDB" id="9806976at2"/>
<keyword evidence="1" id="KW-0805">Transcription regulation</keyword>
<dbReference type="SUPFAM" id="SSF46785">
    <property type="entry name" value="Winged helix' DNA-binding domain"/>
    <property type="match status" value="1"/>
</dbReference>
<evidence type="ECO:0000256" key="3">
    <source>
        <dbReference type="ARBA" id="ARBA00023163"/>
    </source>
</evidence>
<dbReference type="InterPro" id="IPR011991">
    <property type="entry name" value="ArsR-like_HTH"/>
</dbReference>
<dbReference type="InterPro" id="IPR001845">
    <property type="entry name" value="HTH_ArsR_DNA-bd_dom"/>
</dbReference>
<dbReference type="PANTHER" id="PTHR43132">
    <property type="entry name" value="ARSENICAL RESISTANCE OPERON REPRESSOR ARSR-RELATED"/>
    <property type="match status" value="1"/>
</dbReference>
<evidence type="ECO:0000256" key="2">
    <source>
        <dbReference type="ARBA" id="ARBA00023125"/>
    </source>
</evidence>
<comment type="caution">
    <text evidence="5">The sequence shown here is derived from an EMBL/GenBank/DDBJ whole genome shotgun (WGS) entry which is preliminary data.</text>
</comment>
<reference evidence="5 6" key="1">
    <citation type="submission" date="2015-11" db="EMBL/GenBank/DDBJ databases">
        <authorList>
            <person name="Zhang Y."/>
            <person name="Guo Z."/>
        </authorList>
    </citation>
    <scope>NUCLEOTIDE SEQUENCE [LARGE SCALE GENOMIC DNA]</scope>
    <source>
        <strain evidence="6">gdw1</strain>
    </source>
</reference>
<dbReference type="NCBIfam" id="NF033788">
    <property type="entry name" value="HTH_metalloreg"/>
    <property type="match status" value="1"/>
</dbReference>
<evidence type="ECO:0000313" key="6">
    <source>
        <dbReference type="Proteomes" id="UP000094426"/>
    </source>
</evidence>
<dbReference type="RefSeq" id="WP_011185850.1">
    <property type="nucleotide sequence ID" value="NZ_LNZG01000017.1"/>
</dbReference>
<dbReference type="InterPro" id="IPR036388">
    <property type="entry name" value="WH-like_DNA-bd_sf"/>
</dbReference>
<dbReference type="SMART" id="SM00418">
    <property type="entry name" value="HTH_ARSR"/>
    <property type="match status" value="1"/>
</dbReference>
<dbReference type="Pfam" id="PF12840">
    <property type="entry name" value="HTH_20"/>
    <property type="match status" value="1"/>
</dbReference>